<dbReference type="GeneID" id="37027680"/>
<evidence type="ECO:0000313" key="3">
    <source>
        <dbReference type="Proteomes" id="UP000245884"/>
    </source>
</evidence>
<organism evidence="2 3">
    <name type="scientific">Jaminaea rosea</name>
    <dbReference type="NCBI Taxonomy" id="1569628"/>
    <lineage>
        <taxon>Eukaryota</taxon>
        <taxon>Fungi</taxon>
        <taxon>Dikarya</taxon>
        <taxon>Basidiomycota</taxon>
        <taxon>Ustilaginomycotina</taxon>
        <taxon>Exobasidiomycetes</taxon>
        <taxon>Microstromatales</taxon>
        <taxon>Microstromatales incertae sedis</taxon>
        <taxon>Jaminaea</taxon>
    </lineage>
</organism>
<feature type="signal peptide" evidence="1">
    <location>
        <begin position="1"/>
        <end position="20"/>
    </location>
</feature>
<proteinExistence type="predicted"/>
<dbReference type="Pfam" id="PF08520">
    <property type="entry name" value="Mitofissin"/>
    <property type="match status" value="1"/>
</dbReference>
<evidence type="ECO:0000256" key="1">
    <source>
        <dbReference type="SAM" id="SignalP"/>
    </source>
</evidence>
<dbReference type="PANTHER" id="PTHR28075">
    <property type="entry name" value="CHROMOSOME 16, WHOLE GENOME SHOTGUN SEQUENCE"/>
    <property type="match status" value="1"/>
</dbReference>
<reference evidence="2 3" key="1">
    <citation type="journal article" date="2018" name="Mol. Biol. Evol.">
        <title>Broad Genomic Sampling Reveals a Smut Pathogenic Ancestry of the Fungal Clade Ustilaginomycotina.</title>
        <authorList>
            <person name="Kijpornyongpan T."/>
            <person name="Mondo S.J."/>
            <person name="Barry K."/>
            <person name="Sandor L."/>
            <person name="Lee J."/>
            <person name="Lipzen A."/>
            <person name="Pangilinan J."/>
            <person name="LaButti K."/>
            <person name="Hainaut M."/>
            <person name="Henrissat B."/>
            <person name="Grigoriev I.V."/>
            <person name="Spatafora J.W."/>
            <person name="Aime M.C."/>
        </authorList>
    </citation>
    <scope>NUCLEOTIDE SEQUENCE [LARGE SCALE GENOMIC DNA]</scope>
    <source>
        <strain evidence="2 3">MCA 5214</strain>
    </source>
</reference>
<dbReference type="GO" id="GO:0005737">
    <property type="term" value="C:cytoplasm"/>
    <property type="evidence" value="ECO:0007669"/>
    <property type="project" value="TreeGrafter"/>
</dbReference>
<dbReference type="RefSeq" id="XP_025363054.1">
    <property type="nucleotide sequence ID" value="XM_025505857.1"/>
</dbReference>
<accession>A0A316UT47</accession>
<protein>
    <submittedName>
        <fullName evidence="2">DUF1748-domain-containing protein</fullName>
    </submittedName>
</protein>
<evidence type="ECO:0000313" key="2">
    <source>
        <dbReference type="EMBL" id="PWN28442.1"/>
    </source>
</evidence>
<dbReference type="InterPro" id="IPR013726">
    <property type="entry name" value="Mitofissin"/>
</dbReference>
<keyword evidence="3" id="KW-1185">Reference proteome</keyword>
<sequence length="72" mass="8278">MFGRLFHIAVDAVLLSMCLAGIKRNTGLTPAVRRVPNKDVRNVLKLWLETGEWLMDFTIVFLGRSSTFERIR</sequence>
<dbReference type="PANTHER" id="PTHR28075:SF1">
    <property type="entry name" value="DUF1748-DOMAIN-CONTAINING PROTEIN"/>
    <property type="match status" value="1"/>
</dbReference>
<name>A0A316UT47_9BASI</name>
<gene>
    <name evidence="2" type="ORF">BDZ90DRAFT_231422</name>
</gene>
<dbReference type="STRING" id="1569628.A0A316UT47"/>
<dbReference type="OrthoDB" id="16824at2759"/>
<dbReference type="Proteomes" id="UP000245884">
    <property type="component" value="Unassembled WGS sequence"/>
</dbReference>
<dbReference type="EMBL" id="KZ819665">
    <property type="protein sequence ID" value="PWN28442.1"/>
    <property type="molecule type" value="Genomic_DNA"/>
</dbReference>
<feature type="chain" id="PRO_5016426254" evidence="1">
    <location>
        <begin position="21"/>
        <end position="72"/>
    </location>
</feature>
<keyword evidence="1" id="KW-0732">Signal</keyword>
<dbReference type="AlphaFoldDB" id="A0A316UT47"/>